<dbReference type="OrthoDB" id="8613542at2"/>
<dbReference type="Proteomes" id="UP000269923">
    <property type="component" value="Unassembled WGS sequence"/>
</dbReference>
<dbReference type="GO" id="GO:0006351">
    <property type="term" value="P:DNA-templated transcription"/>
    <property type="evidence" value="ECO:0007669"/>
    <property type="project" value="TreeGrafter"/>
</dbReference>
<dbReference type="STRING" id="1121352.GCA_000620925_01229"/>
<name>A0A3P2A2I7_9NEIS</name>
<dbReference type="PANTHER" id="PTHR38781:SF1">
    <property type="entry name" value="ANTITOXIN DINJ-RELATED"/>
    <property type="match status" value="1"/>
</dbReference>
<dbReference type="RefSeq" id="WP_124795986.1">
    <property type="nucleotide sequence ID" value="NZ_RQYC01000021.1"/>
</dbReference>
<dbReference type="PANTHER" id="PTHR38781">
    <property type="entry name" value="ANTITOXIN DINJ-RELATED"/>
    <property type="match status" value="1"/>
</dbReference>
<accession>A0A3P2A2I7</accession>
<comment type="similarity">
    <text evidence="1">Belongs to the RelB/DinJ antitoxin family.</text>
</comment>
<dbReference type="EMBL" id="RQYC01000021">
    <property type="protein sequence ID" value="RRD89208.1"/>
    <property type="molecule type" value="Genomic_DNA"/>
</dbReference>
<keyword evidence="4" id="KW-1185">Reference proteome</keyword>
<dbReference type="Pfam" id="PF04221">
    <property type="entry name" value="RelB"/>
    <property type="match status" value="1"/>
</dbReference>
<comment type="caution">
    <text evidence="3">The sequence shown here is derived from an EMBL/GenBank/DDBJ whole genome shotgun (WGS) entry which is preliminary data.</text>
</comment>
<sequence>MGYSNFNMRLDDDLRADVYPILEQYGLTPSQAVRMFFNQIARTGKIPLSFDWAEIPMPNNETAQAIRAGRADYQAGRLTGYSADTAAQALADMANHD</sequence>
<dbReference type="InterPro" id="IPR013321">
    <property type="entry name" value="Arc_rbn_hlx_hlx"/>
</dbReference>
<dbReference type="NCBIfam" id="TIGR02384">
    <property type="entry name" value="RelB_DinJ"/>
    <property type="match status" value="1"/>
</dbReference>
<dbReference type="Gene3D" id="1.10.1220.10">
    <property type="entry name" value="Met repressor-like"/>
    <property type="match status" value="1"/>
</dbReference>
<dbReference type="AlphaFoldDB" id="A0A3P2A2I7"/>
<reference evidence="3 4" key="1">
    <citation type="submission" date="2018-11" db="EMBL/GenBank/DDBJ databases">
        <title>Genomes From Bacteria Associated with the Canine Oral Cavity: a Test Case for Automated Genome-Based Taxonomic Assignment.</title>
        <authorList>
            <person name="Coil D.A."/>
            <person name="Jospin G."/>
            <person name="Darling A.E."/>
            <person name="Wallis C."/>
            <person name="Davis I.J."/>
            <person name="Harris S."/>
            <person name="Eisen J.A."/>
            <person name="Holcombe L.J."/>
            <person name="O'Flynn C."/>
        </authorList>
    </citation>
    <scope>NUCLEOTIDE SEQUENCE [LARGE SCALE GENOMIC DNA]</scope>
    <source>
        <strain evidence="3 4">COT-280</strain>
    </source>
</reference>
<gene>
    <name evidence="3" type="ORF">EII21_09665</name>
</gene>
<evidence type="ECO:0000256" key="2">
    <source>
        <dbReference type="ARBA" id="ARBA00022649"/>
    </source>
</evidence>
<organism evidence="3 4">
    <name type="scientific">Conchiformibius steedae</name>
    <dbReference type="NCBI Taxonomy" id="153493"/>
    <lineage>
        <taxon>Bacteria</taxon>
        <taxon>Pseudomonadati</taxon>
        <taxon>Pseudomonadota</taxon>
        <taxon>Betaproteobacteria</taxon>
        <taxon>Neisseriales</taxon>
        <taxon>Neisseriaceae</taxon>
        <taxon>Conchiformibius</taxon>
    </lineage>
</organism>
<evidence type="ECO:0000313" key="4">
    <source>
        <dbReference type="Proteomes" id="UP000269923"/>
    </source>
</evidence>
<evidence type="ECO:0000313" key="3">
    <source>
        <dbReference type="EMBL" id="RRD89208.1"/>
    </source>
</evidence>
<evidence type="ECO:0000256" key="1">
    <source>
        <dbReference type="ARBA" id="ARBA00010562"/>
    </source>
</evidence>
<dbReference type="InterPro" id="IPR007337">
    <property type="entry name" value="RelB/DinJ"/>
</dbReference>
<dbReference type="GO" id="GO:0006355">
    <property type="term" value="P:regulation of DNA-templated transcription"/>
    <property type="evidence" value="ECO:0007669"/>
    <property type="project" value="InterPro"/>
</dbReference>
<proteinExistence type="inferred from homology"/>
<protein>
    <submittedName>
        <fullName evidence="3">Type II toxin-antitoxin system RelB/DinJ family antitoxin</fullName>
    </submittedName>
</protein>
<keyword evidence="2" id="KW-1277">Toxin-antitoxin system</keyword>